<accession>A0ABR2LCC9</accession>
<gene>
    <name evidence="2" type="ORF">M9Y10_002448</name>
</gene>
<dbReference type="InterPro" id="IPR004843">
    <property type="entry name" value="Calcineurin-like_PHP"/>
</dbReference>
<name>A0ABR2LCC9_9EUKA</name>
<keyword evidence="3" id="KW-1185">Reference proteome</keyword>
<sequence length="238" mass="27693">MNNDTLYLFHKDASVFTYEIVPGAEFRAIVISDLHIARFHPKSESIQSIVDHLRAIIEQNNANILFICGDIIHFQLSVRYYDWIDAYTAFETLGIEVHIIPGNHDRWKYKKVFNHFQNQSVHVHLHSDDFIKIIPRNGRKIILGHDAHNDKRVHGVHKVQAWFNSLRKQFSNIIGPNDLLIMGHLHEDIISEDGLTKSLMPYSHDLRVFYYAFLSINSDDQIEANFTYQEGSIDTLII</sequence>
<evidence type="ECO:0000313" key="2">
    <source>
        <dbReference type="EMBL" id="KAK8900125.1"/>
    </source>
</evidence>
<dbReference type="Proteomes" id="UP001470230">
    <property type="component" value="Unassembled WGS sequence"/>
</dbReference>
<reference evidence="2 3" key="1">
    <citation type="submission" date="2024-04" db="EMBL/GenBank/DDBJ databases">
        <title>Tritrichomonas musculus Genome.</title>
        <authorList>
            <person name="Alves-Ferreira E."/>
            <person name="Grigg M."/>
            <person name="Lorenzi H."/>
            <person name="Galac M."/>
        </authorList>
    </citation>
    <scope>NUCLEOTIDE SEQUENCE [LARGE SCALE GENOMIC DNA]</scope>
    <source>
        <strain evidence="2 3">EAF2021</strain>
    </source>
</reference>
<comment type="caution">
    <text evidence="2">The sequence shown here is derived from an EMBL/GenBank/DDBJ whole genome shotgun (WGS) entry which is preliminary data.</text>
</comment>
<protein>
    <recommendedName>
        <fullName evidence="1">Calcineurin-like phosphoesterase domain-containing protein</fullName>
    </recommendedName>
</protein>
<proteinExistence type="predicted"/>
<evidence type="ECO:0000259" key="1">
    <source>
        <dbReference type="Pfam" id="PF00149"/>
    </source>
</evidence>
<dbReference type="EMBL" id="JAPFFF010000001">
    <property type="protein sequence ID" value="KAK8900125.1"/>
    <property type="molecule type" value="Genomic_DNA"/>
</dbReference>
<feature type="domain" description="Calcineurin-like phosphoesterase" evidence="1">
    <location>
        <begin position="27"/>
        <end position="184"/>
    </location>
</feature>
<dbReference type="Gene3D" id="3.60.21.10">
    <property type="match status" value="1"/>
</dbReference>
<dbReference type="InterPro" id="IPR029052">
    <property type="entry name" value="Metallo-depent_PP-like"/>
</dbReference>
<dbReference type="SUPFAM" id="SSF56300">
    <property type="entry name" value="Metallo-dependent phosphatases"/>
    <property type="match status" value="1"/>
</dbReference>
<evidence type="ECO:0000313" key="3">
    <source>
        <dbReference type="Proteomes" id="UP001470230"/>
    </source>
</evidence>
<organism evidence="2 3">
    <name type="scientific">Tritrichomonas musculus</name>
    <dbReference type="NCBI Taxonomy" id="1915356"/>
    <lineage>
        <taxon>Eukaryota</taxon>
        <taxon>Metamonada</taxon>
        <taxon>Parabasalia</taxon>
        <taxon>Tritrichomonadida</taxon>
        <taxon>Tritrichomonadidae</taxon>
        <taxon>Tritrichomonas</taxon>
    </lineage>
</organism>
<dbReference type="Pfam" id="PF00149">
    <property type="entry name" value="Metallophos"/>
    <property type="match status" value="1"/>
</dbReference>